<dbReference type="SUPFAM" id="SSF53850">
    <property type="entry name" value="Periplasmic binding protein-like II"/>
    <property type="match status" value="1"/>
</dbReference>
<dbReference type="GO" id="GO:0043190">
    <property type="term" value="C:ATP-binding cassette (ABC) transporter complex"/>
    <property type="evidence" value="ECO:0007669"/>
    <property type="project" value="InterPro"/>
</dbReference>
<keyword evidence="4" id="KW-1185">Reference proteome</keyword>
<name>A0A371P4V9_9ACTN</name>
<dbReference type="AlphaFoldDB" id="A0A371P4V9"/>
<evidence type="ECO:0000256" key="1">
    <source>
        <dbReference type="SAM" id="MobiDB-lite"/>
    </source>
</evidence>
<dbReference type="InterPro" id="IPR000914">
    <property type="entry name" value="SBP_5_dom"/>
</dbReference>
<dbReference type="CDD" id="cd00995">
    <property type="entry name" value="PBP2_NikA_DppA_OppA_like"/>
    <property type="match status" value="1"/>
</dbReference>
<dbReference type="InterPro" id="IPR030678">
    <property type="entry name" value="Peptide/Ni-bd"/>
</dbReference>
<organism evidence="3 4">
    <name type="scientific">Aeromicrobium endophyticum</name>
    <dbReference type="NCBI Taxonomy" id="2292704"/>
    <lineage>
        <taxon>Bacteria</taxon>
        <taxon>Bacillati</taxon>
        <taxon>Actinomycetota</taxon>
        <taxon>Actinomycetes</taxon>
        <taxon>Propionibacteriales</taxon>
        <taxon>Nocardioidaceae</taxon>
        <taxon>Aeromicrobium</taxon>
    </lineage>
</organism>
<feature type="region of interest" description="Disordered" evidence="1">
    <location>
        <begin position="1"/>
        <end position="20"/>
    </location>
</feature>
<comment type="caution">
    <text evidence="3">The sequence shown here is derived from an EMBL/GenBank/DDBJ whole genome shotgun (WGS) entry which is preliminary data.</text>
</comment>
<accession>A0A371P4V9</accession>
<dbReference type="PANTHER" id="PTHR30290">
    <property type="entry name" value="PERIPLASMIC BINDING COMPONENT OF ABC TRANSPORTER"/>
    <property type="match status" value="1"/>
</dbReference>
<dbReference type="Gene3D" id="3.10.105.10">
    <property type="entry name" value="Dipeptide-binding Protein, Domain 3"/>
    <property type="match status" value="1"/>
</dbReference>
<dbReference type="Gene3D" id="3.40.190.10">
    <property type="entry name" value="Periplasmic binding protein-like II"/>
    <property type="match status" value="1"/>
</dbReference>
<reference evidence="3 4" key="1">
    <citation type="submission" date="2018-08" db="EMBL/GenBank/DDBJ databases">
        <title>Aeromicrobium sp. M2KJ-4, whole genome shotgun sequence.</title>
        <authorList>
            <person name="Tuo L."/>
        </authorList>
    </citation>
    <scope>NUCLEOTIDE SEQUENCE [LARGE SCALE GENOMIC DNA]</scope>
    <source>
        <strain evidence="3 4">M2KJ-4</strain>
    </source>
</reference>
<dbReference type="EMBL" id="QUBR01000002">
    <property type="protein sequence ID" value="REK70959.1"/>
    <property type="molecule type" value="Genomic_DNA"/>
</dbReference>
<gene>
    <name evidence="3" type="ORF">DX116_17955</name>
</gene>
<dbReference type="Proteomes" id="UP000265581">
    <property type="component" value="Unassembled WGS sequence"/>
</dbReference>
<dbReference type="GO" id="GO:0042597">
    <property type="term" value="C:periplasmic space"/>
    <property type="evidence" value="ECO:0007669"/>
    <property type="project" value="UniProtKB-ARBA"/>
</dbReference>
<dbReference type="GO" id="GO:0015833">
    <property type="term" value="P:peptide transport"/>
    <property type="evidence" value="ECO:0007669"/>
    <property type="project" value="TreeGrafter"/>
</dbReference>
<feature type="domain" description="Solute-binding protein family 5" evidence="2">
    <location>
        <begin position="159"/>
        <end position="522"/>
    </location>
</feature>
<dbReference type="Pfam" id="PF00496">
    <property type="entry name" value="SBP_bac_5"/>
    <property type="match status" value="1"/>
</dbReference>
<proteinExistence type="predicted"/>
<evidence type="ECO:0000313" key="3">
    <source>
        <dbReference type="EMBL" id="REK70959.1"/>
    </source>
</evidence>
<evidence type="ECO:0000313" key="4">
    <source>
        <dbReference type="Proteomes" id="UP000265581"/>
    </source>
</evidence>
<dbReference type="GO" id="GO:1904680">
    <property type="term" value="F:peptide transmembrane transporter activity"/>
    <property type="evidence" value="ECO:0007669"/>
    <property type="project" value="TreeGrafter"/>
</dbReference>
<protein>
    <submittedName>
        <fullName evidence="3">ABC transporter substrate-binding protein</fullName>
    </submittedName>
</protein>
<dbReference type="InterPro" id="IPR039424">
    <property type="entry name" value="SBP_5"/>
</dbReference>
<dbReference type="PIRSF" id="PIRSF002741">
    <property type="entry name" value="MppA"/>
    <property type="match status" value="1"/>
</dbReference>
<evidence type="ECO:0000259" key="2">
    <source>
        <dbReference type="Pfam" id="PF00496"/>
    </source>
</evidence>
<sequence length="602" mass="65189">MGAFERGGRTGTSRATVWPHRRGSCGRSIEASSAYQPGKVRFVSSAIEIRYTGMNVSHTILSTTASTRWPPDRGARTHMKPFPLRRGAMLLVVAGLTLTACAGSSDGPQKPSNTTIPEFTFSLPTLAKSMDMTSGADVATAGIPAATTQFLEAATLSGYKPVLAEKTSTPDPTTIVYDLRPEVKFSDGSDLAPADVVWSFKHAQRAKASNASLIKSVESVTETGPMQVTVKLSKPDPSARFNIADTSVPIMQATFGEAHPDDLGTPDAVPIGTGPYVATSVTPSKISMTRNPHYWGTKPAPDKLNFVVIGDDTKAQLAVRSGEVQGTRVSDLRTFDQWKKITGATTYAAPQMMMDFYGFDTRKAPFDDVHFRRAVAYSIDRKGLVQAGFGGQASLLQSLAPLETVRGSAPSAEEADTFLDSLPQYDLDPAKAKAELAQSKYATYDGEVKIQFVAEIPWSKLVALNLQENLKALGIRSSVETYTYSDWLDAFYSGEMKTPTPMFFTTTPDAGSISYPIDPSSGYNFSHFASERTDAALGDLTSDKSWDAAKTILTELADQVPYVPLFQEKTVFVLSKGYVYTQKVTALDFQTGAYLDYLRPAK</sequence>